<organism evidence="3 4">
    <name type="scientific">Trichuris muris</name>
    <name type="common">Mouse whipworm</name>
    <dbReference type="NCBI Taxonomy" id="70415"/>
    <lineage>
        <taxon>Eukaryota</taxon>
        <taxon>Metazoa</taxon>
        <taxon>Ecdysozoa</taxon>
        <taxon>Nematoda</taxon>
        <taxon>Enoplea</taxon>
        <taxon>Dorylaimia</taxon>
        <taxon>Trichinellida</taxon>
        <taxon>Trichuridae</taxon>
        <taxon>Trichuris</taxon>
    </lineage>
</organism>
<dbReference type="InterPro" id="IPR058912">
    <property type="entry name" value="HTH_animal"/>
</dbReference>
<name>A0A5S6QMF3_TRIMR</name>
<feature type="compositionally biased region" description="Basic and acidic residues" evidence="1">
    <location>
        <begin position="221"/>
        <end position="241"/>
    </location>
</feature>
<evidence type="ECO:0000259" key="2">
    <source>
        <dbReference type="Pfam" id="PF26215"/>
    </source>
</evidence>
<dbReference type="PANTHER" id="PTHR21301:SF10">
    <property type="entry name" value="REVERSE TRANSCRIPTASE DOMAIN-CONTAINING PROTEIN"/>
    <property type="match status" value="1"/>
</dbReference>
<feature type="domain" description="Helix-turn-helix" evidence="2">
    <location>
        <begin position="103"/>
        <end position="146"/>
    </location>
</feature>
<dbReference type="STRING" id="70415.A0A5S6QMF3"/>
<dbReference type="AlphaFoldDB" id="A0A5S6QMF3"/>
<evidence type="ECO:0000256" key="1">
    <source>
        <dbReference type="SAM" id="MobiDB-lite"/>
    </source>
</evidence>
<feature type="compositionally biased region" description="Acidic residues" evidence="1">
    <location>
        <begin position="210"/>
        <end position="220"/>
    </location>
</feature>
<dbReference type="WBParaSite" id="TMUE_2000008400.1">
    <property type="protein sequence ID" value="TMUE_2000008400.1"/>
    <property type="gene ID" value="WBGene00290816"/>
</dbReference>
<dbReference type="Pfam" id="PF26215">
    <property type="entry name" value="HTH_animal"/>
    <property type="match status" value="1"/>
</dbReference>
<sequence>MGSSLSPTIAEIFMEGLEEMAFSGTDTVIKLGFSERYVDDIFAIIKQGEEERFQTYLNSLFPGQIIFTIEKETSGSLPFLDALVIRQEDHVKLTVYRKTTHSDRGIINGMVDRAMNICDREFLEPELMHISETLHKNGYPKKFVFSVMEKRVNRNRDNELNTRRDVTLTVPYYQGLGEKIKRIAKMMGLKIRSAPVPLEAQYEAAPAQEEPQEIEEEVDLERDAEAPPEVEQRSQLPEERHHRAKRSAQQDDDDIDMDDFQAQALLRSTVSFVVIRLPQKNHYYRTRGYHNDAVLGYNVYDYATNVPNLSSIHDHHYAFLRHNIHATNNYETSLPMVVAILTDKSFSNYNDNPVL</sequence>
<dbReference type="Proteomes" id="UP000046395">
    <property type="component" value="Unassembled WGS sequence"/>
</dbReference>
<keyword evidence="3" id="KW-1185">Reference proteome</keyword>
<dbReference type="PANTHER" id="PTHR21301">
    <property type="entry name" value="REVERSE TRANSCRIPTASE"/>
    <property type="match status" value="1"/>
</dbReference>
<reference evidence="4" key="1">
    <citation type="submission" date="2019-12" db="UniProtKB">
        <authorList>
            <consortium name="WormBaseParasite"/>
        </authorList>
    </citation>
    <scope>IDENTIFICATION</scope>
</reference>
<protein>
    <submittedName>
        <fullName evidence="4">Reverse transcriptase domain-containing protein</fullName>
    </submittedName>
</protein>
<evidence type="ECO:0000313" key="3">
    <source>
        <dbReference type="Proteomes" id="UP000046395"/>
    </source>
</evidence>
<accession>A0A5S6QMF3</accession>
<feature type="region of interest" description="Disordered" evidence="1">
    <location>
        <begin position="202"/>
        <end position="255"/>
    </location>
</feature>
<proteinExistence type="predicted"/>
<evidence type="ECO:0000313" key="4">
    <source>
        <dbReference type="WBParaSite" id="TMUE_2000008400.1"/>
    </source>
</evidence>